<keyword evidence="1" id="KW-0732">Signal</keyword>
<dbReference type="EMBL" id="JOJR01000424">
    <property type="protein sequence ID" value="RCN38077.1"/>
    <property type="molecule type" value="Genomic_DNA"/>
</dbReference>
<feature type="signal peptide" evidence="1">
    <location>
        <begin position="1"/>
        <end position="25"/>
    </location>
</feature>
<comment type="caution">
    <text evidence="2">The sequence shown here is derived from an EMBL/GenBank/DDBJ whole genome shotgun (WGS) entry which is preliminary data.</text>
</comment>
<name>A0A368G602_ANCCA</name>
<organism evidence="2 3">
    <name type="scientific">Ancylostoma caninum</name>
    <name type="common">Dog hookworm</name>
    <dbReference type="NCBI Taxonomy" id="29170"/>
    <lineage>
        <taxon>Eukaryota</taxon>
        <taxon>Metazoa</taxon>
        <taxon>Ecdysozoa</taxon>
        <taxon>Nematoda</taxon>
        <taxon>Chromadorea</taxon>
        <taxon>Rhabditida</taxon>
        <taxon>Rhabditina</taxon>
        <taxon>Rhabditomorpha</taxon>
        <taxon>Strongyloidea</taxon>
        <taxon>Ancylostomatidae</taxon>
        <taxon>Ancylostomatinae</taxon>
        <taxon>Ancylostoma</taxon>
    </lineage>
</organism>
<gene>
    <name evidence="2" type="ORF">ANCCAN_16022</name>
</gene>
<feature type="chain" id="PRO_5016801492" description="Kunitz/Bovine pancreatic trypsin inhibitor domain protein" evidence="1">
    <location>
        <begin position="26"/>
        <end position="75"/>
    </location>
</feature>
<reference evidence="2 3" key="1">
    <citation type="submission" date="2014-10" db="EMBL/GenBank/DDBJ databases">
        <title>Draft genome of the hookworm Ancylostoma caninum.</title>
        <authorList>
            <person name="Mitreva M."/>
        </authorList>
    </citation>
    <scope>NUCLEOTIDE SEQUENCE [LARGE SCALE GENOMIC DNA]</scope>
    <source>
        <strain evidence="2 3">Baltimore</strain>
    </source>
</reference>
<protein>
    <recommendedName>
        <fullName evidence="4">Kunitz/Bovine pancreatic trypsin inhibitor domain protein</fullName>
    </recommendedName>
</protein>
<dbReference type="AlphaFoldDB" id="A0A368G602"/>
<keyword evidence="3" id="KW-1185">Reference proteome</keyword>
<evidence type="ECO:0000256" key="1">
    <source>
        <dbReference type="SAM" id="SignalP"/>
    </source>
</evidence>
<proteinExistence type="predicted"/>
<sequence>MHSLRGLLFIVFLLLVVSSPANVEGMPWFEDYNPYSPPGYKQCALECNPGLFSLDKRDCIQACRNKFGAVGAIKE</sequence>
<dbReference type="Proteomes" id="UP000252519">
    <property type="component" value="Unassembled WGS sequence"/>
</dbReference>
<evidence type="ECO:0000313" key="3">
    <source>
        <dbReference type="Proteomes" id="UP000252519"/>
    </source>
</evidence>
<accession>A0A368G602</accession>
<evidence type="ECO:0000313" key="2">
    <source>
        <dbReference type="EMBL" id="RCN38077.1"/>
    </source>
</evidence>
<evidence type="ECO:0008006" key="4">
    <source>
        <dbReference type="Google" id="ProtNLM"/>
    </source>
</evidence>